<comment type="caution">
    <text evidence="1">The sequence shown here is derived from an EMBL/GenBank/DDBJ whole genome shotgun (WGS) entry which is preliminary data.</text>
</comment>
<dbReference type="EMBL" id="QVLV01000002">
    <property type="protein sequence ID" value="RGE64351.1"/>
    <property type="molecule type" value="Genomic_DNA"/>
</dbReference>
<dbReference type="Proteomes" id="UP000260812">
    <property type="component" value="Unassembled WGS sequence"/>
</dbReference>
<dbReference type="GeneID" id="97986193"/>
<name>A0A3E3IBH1_9FIRM</name>
<sequence length="103" mass="12038">MYSKISVRIPQVPGKITSIKKGKATYILYEYDRVYKPEKKYTIAQRAIIGKVTDADEQKMSPNENYQKYFPNAILPEELPEAYRSYCLKIGTYLVRKDLFGLF</sequence>
<reference evidence="1" key="1">
    <citation type="submission" date="2018-08" db="EMBL/GenBank/DDBJ databases">
        <title>A genome reference for cultivated species of the human gut microbiota.</title>
        <authorList>
            <person name="Zou Y."/>
            <person name="Xue W."/>
            <person name="Luo G."/>
        </authorList>
    </citation>
    <scope>NUCLEOTIDE SEQUENCE [LARGE SCALE GENOMIC DNA]</scope>
    <source>
        <strain evidence="1">TF05-5AC</strain>
    </source>
</reference>
<dbReference type="AlphaFoldDB" id="A0A3E3IBH1"/>
<gene>
    <name evidence="1" type="ORF">DXC51_04650</name>
</gene>
<organism evidence="1 2">
    <name type="scientific">Eisenbergiella massiliensis</name>
    <dbReference type="NCBI Taxonomy" id="1720294"/>
    <lineage>
        <taxon>Bacteria</taxon>
        <taxon>Bacillati</taxon>
        <taxon>Bacillota</taxon>
        <taxon>Clostridia</taxon>
        <taxon>Lachnospirales</taxon>
        <taxon>Lachnospiraceae</taxon>
        <taxon>Eisenbergiella</taxon>
    </lineage>
</organism>
<dbReference type="RefSeq" id="WP_117543926.1">
    <property type="nucleotide sequence ID" value="NZ_QVLV01000002.1"/>
</dbReference>
<accession>A0A3E3IBH1</accession>
<evidence type="ECO:0000313" key="1">
    <source>
        <dbReference type="EMBL" id="RGE64351.1"/>
    </source>
</evidence>
<keyword evidence="2" id="KW-1185">Reference proteome</keyword>
<proteinExistence type="predicted"/>
<evidence type="ECO:0000313" key="2">
    <source>
        <dbReference type="Proteomes" id="UP000260812"/>
    </source>
</evidence>
<protein>
    <submittedName>
        <fullName evidence="1">Uncharacterized protein</fullName>
    </submittedName>
</protein>